<reference evidence="2" key="1">
    <citation type="submission" date="2019-08" db="EMBL/GenBank/DDBJ databases">
        <authorList>
            <person name="Kucharzyk K."/>
            <person name="Murdoch R.W."/>
            <person name="Higgins S."/>
            <person name="Loffler F."/>
        </authorList>
    </citation>
    <scope>NUCLEOTIDE SEQUENCE</scope>
</reference>
<comment type="caution">
    <text evidence="2">The sequence shown here is derived from an EMBL/GenBank/DDBJ whole genome shotgun (WGS) entry which is preliminary data.</text>
</comment>
<protein>
    <submittedName>
        <fullName evidence="2">Uncharacterized protein</fullName>
    </submittedName>
</protein>
<dbReference type="AlphaFoldDB" id="A0A645J6W4"/>
<accession>A0A645J6W4</accession>
<name>A0A645J6W4_9ZZZZ</name>
<evidence type="ECO:0000256" key="1">
    <source>
        <dbReference type="SAM" id="MobiDB-lite"/>
    </source>
</evidence>
<dbReference type="EMBL" id="VSSQ01133373">
    <property type="protein sequence ID" value="MPN59398.1"/>
    <property type="molecule type" value="Genomic_DNA"/>
</dbReference>
<proteinExistence type="predicted"/>
<organism evidence="2">
    <name type="scientific">bioreactor metagenome</name>
    <dbReference type="NCBI Taxonomy" id="1076179"/>
    <lineage>
        <taxon>unclassified sequences</taxon>
        <taxon>metagenomes</taxon>
        <taxon>ecological metagenomes</taxon>
    </lineage>
</organism>
<sequence length="85" mass="9412">MEDSLDVVRLEVTGRQFRAEIVLFDIIGEFQAAQIFPLFGSAEVVHRQDVGNASAVEPPHEAAADQSGRSGYYIHDKPPCLRVRS</sequence>
<gene>
    <name evidence="2" type="ORF">SDC9_207119</name>
</gene>
<evidence type="ECO:0000313" key="2">
    <source>
        <dbReference type="EMBL" id="MPN59398.1"/>
    </source>
</evidence>
<feature type="region of interest" description="Disordered" evidence="1">
    <location>
        <begin position="55"/>
        <end position="77"/>
    </location>
</feature>